<name>A0A2P6SAP0_ROSCH</name>
<accession>A0A2P6SAP0</accession>
<proteinExistence type="predicted"/>
<protein>
    <submittedName>
        <fullName evidence="1">Uncharacterized protein</fullName>
    </submittedName>
</protein>
<evidence type="ECO:0000313" key="2">
    <source>
        <dbReference type="Proteomes" id="UP000238479"/>
    </source>
</evidence>
<dbReference type="Gramene" id="PRQ55729">
    <property type="protein sequence ID" value="PRQ55729"/>
    <property type="gene ID" value="RchiOBHm_Chr1g0327801"/>
</dbReference>
<sequence length="86" mass="9800">MACFKFPVSLCTQLNGILANFWWGNQDSNGLHWKSWDFLCLAKKDGGLENHSKSYSSLGSSSTTTILSVYFLSYCQKRFFFVLDLV</sequence>
<reference evidence="1 2" key="1">
    <citation type="journal article" date="2018" name="Nat. Genet.">
        <title>The Rosa genome provides new insights in the design of modern roses.</title>
        <authorList>
            <person name="Bendahmane M."/>
        </authorList>
    </citation>
    <scope>NUCLEOTIDE SEQUENCE [LARGE SCALE GENOMIC DNA]</scope>
    <source>
        <strain evidence="2">cv. Old Blush</strain>
    </source>
</reference>
<gene>
    <name evidence="1" type="ORF">RchiOBHm_Chr1g0327801</name>
</gene>
<keyword evidence="2" id="KW-1185">Reference proteome</keyword>
<dbReference type="EMBL" id="PDCK01000039">
    <property type="protein sequence ID" value="PRQ55729.1"/>
    <property type="molecule type" value="Genomic_DNA"/>
</dbReference>
<evidence type="ECO:0000313" key="1">
    <source>
        <dbReference type="EMBL" id="PRQ55729.1"/>
    </source>
</evidence>
<comment type="caution">
    <text evidence="1">The sequence shown here is derived from an EMBL/GenBank/DDBJ whole genome shotgun (WGS) entry which is preliminary data.</text>
</comment>
<dbReference type="AlphaFoldDB" id="A0A2P6SAP0"/>
<dbReference type="Proteomes" id="UP000238479">
    <property type="component" value="Chromosome 1"/>
</dbReference>
<organism evidence="1 2">
    <name type="scientific">Rosa chinensis</name>
    <name type="common">China rose</name>
    <dbReference type="NCBI Taxonomy" id="74649"/>
    <lineage>
        <taxon>Eukaryota</taxon>
        <taxon>Viridiplantae</taxon>
        <taxon>Streptophyta</taxon>
        <taxon>Embryophyta</taxon>
        <taxon>Tracheophyta</taxon>
        <taxon>Spermatophyta</taxon>
        <taxon>Magnoliopsida</taxon>
        <taxon>eudicotyledons</taxon>
        <taxon>Gunneridae</taxon>
        <taxon>Pentapetalae</taxon>
        <taxon>rosids</taxon>
        <taxon>fabids</taxon>
        <taxon>Rosales</taxon>
        <taxon>Rosaceae</taxon>
        <taxon>Rosoideae</taxon>
        <taxon>Rosoideae incertae sedis</taxon>
        <taxon>Rosa</taxon>
    </lineage>
</organism>